<dbReference type="GO" id="GO:0000977">
    <property type="term" value="F:RNA polymerase II transcription regulatory region sequence-specific DNA binding"/>
    <property type="evidence" value="ECO:0007669"/>
    <property type="project" value="TreeGrafter"/>
</dbReference>
<keyword evidence="8" id="KW-1185">Reference proteome</keyword>
<evidence type="ECO:0000313" key="7">
    <source>
        <dbReference type="EMBL" id="KAH0962562.1"/>
    </source>
</evidence>
<evidence type="ECO:0000313" key="8">
    <source>
        <dbReference type="Proteomes" id="UP000824596"/>
    </source>
</evidence>
<evidence type="ECO:0000256" key="4">
    <source>
        <dbReference type="ARBA" id="ARBA00022833"/>
    </source>
</evidence>
<evidence type="ECO:0000256" key="5">
    <source>
        <dbReference type="PROSITE-ProRule" id="PRU00042"/>
    </source>
</evidence>
<gene>
    <name evidence="7" type="ORF">HRG_06664</name>
</gene>
<dbReference type="AlphaFoldDB" id="A0A9P8N0L8"/>
<protein>
    <submittedName>
        <fullName evidence="7">Zinc-finger double-stranded RNA-binding domain-containing protein</fullName>
    </submittedName>
</protein>
<dbReference type="PROSITE" id="PS50157">
    <property type="entry name" value="ZINC_FINGER_C2H2_2"/>
    <property type="match status" value="2"/>
</dbReference>
<dbReference type="GeneID" id="68355793"/>
<dbReference type="Proteomes" id="UP000824596">
    <property type="component" value="Unassembled WGS sequence"/>
</dbReference>
<dbReference type="SUPFAM" id="SSF57667">
    <property type="entry name" value="beta-beta-alpha zinc fingers"/>
    <property type="match status" value="2"/>
</dbReference>
<dbReference type="GO" id="GO:0005634">
    <property type="term" value="C:nucleus"/>
    <property type="evidence" value="ECO:0007669"/>
    <property type="project" value="TreeGrafter"/>
</dbReference>
<dbReference type="Pfam" id="PF13912">
    <property type="entry name" value="zf-C2H2_6"/>
    <property type="match status" value="1"/>
</dbReference>
<proteinExistence type="predicted"/>
<dbReference type="InterPro" id="IPR036236">
    <property type="entry name" value="Znf_C2H2_sf"/>
</dbReference>
<evidence type="ECO:0000256" key="2">
    <source>
        <dbReference type="ARBA" id="ARBA00022737"/>
    </source>
</evidence>
<dbReference type="InterPro" id="IPR013087">
    <property type="entry name" value="Znf_C2H2_type"/>
</dbReference>
<feature type="domain" description="C2H2-type" evidence="6">
    <location>
        <begin position="190"/>
        <end position="219"/>
    </location>
</feature>
<name>A0A9P8N0L8_9HYPO</name>
<dbReference type="Pfam" id="PF12171">
    <property type="entry name" value="zf-C2H2_jaz"/>
    <property type="match status" value="1"/>
</dbReference>
<dbReference type="PANTHER" id="PTHR24409:SF356">
    <property type="entry name" value="C2H2 FINGER DOMAIN TRANSCRIPTION FACTOR (EUROFUNG)"/>
    <property type="match status" value="1"/>
</dbReference>
<dbReference type="GO" id="GO:0000981">
    <property type="term" value="F:DNA-binding transcription factor activity, RNA polymerase II-specific"/>
    <property type="evidence" value="ECO:0007669"/>
    <property type="project" value="TreeGrafter"/>
</dbReference>
<keyword evidence="4" id="KW-0862">Zinc</keyword>
<keyword evidence="2" id="KW-0677">Repeat</keyword>
<dbReference type="Gene3D" id="3.30.160.60">
    <property type="entry name" value="Classic Zinc Finger"/>
    <property type="match status" value="2"/>
</dbReference>
<evidence type="ECO:0000256" key="3">
    <source>
        <dbReference type="ARBA" id="ARBA00022771"/>
    </source>
</evidence>
<dbReference type="InterPro" id="IPR022755">
    <property type="entry name" value="Znf_C2H2_jaz"/>
</dbReference>
<dbReference type="RefSeq" id="XP_044720075.1">
    <property type="nucleotide sequence ID" value="XM_044865135.1"/>
</dbReference>
<dbReference type="Pfam" id="PF00096">
    <property type="entry name" value="zf-C2H2"/>
    <property type="match status" value="1"/>
</dbReference>
<dbReference type="SMART" id="SM00355">
    <property type="entry name" value="ZnF_C2H2"/>
    <property type="match status" value="7"/>
</dbReference>
<comment type="caution">
    <text evidence="7">The sequence shown here is derived from an EMBL/GenBank/DDBJ whole genome shotgun (WGS) entry which is preliminary data.</text>
</comment>
<feature type="domain" description="C2H2-type" evidence="6">
    <location>
        <begin position="88"/>
        <end position="117"/>
    </location>
</feature>
<dbReference type="PROSITE" id="PS00028">
    <property type="entry name" value="ZINC_FINGER_C2H2_1"/>
    <property type="match status" value="3"/>
</dbReference>
<dbReference type="GO" id="GO:0008270">
    <property type="term" value="F:zinc ion binding"/>
    <property type="evidence" value="ECO:0007669"/>
    <property type="project" value="UniProtKB-KW"/>
</dbReference>
<keyword evidence="3 5" id="KW-0863">Zinc-finger</keyword>
<evidence type="ECO:0000256" key="1">
    <source>
        <dbReference type="ARBA" id="ARBA00022723"/>
    </source>
</evidence>
<keyword evidence="1" id="KW-0479">Metal-binding</keyword>
<dbReference type="OrthoDB" id="6077919at2759"/>
<dbReference type="EMBL" id="JAIZPD010000006">
    <property type="protein sequence ID" value="KAH0962562.1"/>
    <property type="molecule type" value="Genomic_DNA"/>
</dbReference>
<organism evidence="7 8">
    <name type="scientific">Hirsutella rhossiliensis</name>
    <dbReference type="NCBI Taxonomy" id="111463"/>
    <lineage>
        <taxon>Eukaryota</taxon>
        <taxon>Fungi</taxon>
        <taxon>Dikarya</taxon>
        <taxon>Ascomycota</taxon>
        <taxon>Pezizomycotina</taxon>
        <taxon>Sordariomycetes</taxon>
        <taxon>Hypocreomycetidae</taxon>
        <taxon>Hypocreales</taxon>
        <taxon>Ophiocordycipitaceae</taxon>
        <taxon>Hirsutella</taxon>
    </lineage>
</organism>
<accession>A0A9P8N0L8</accession>
<reference evidence="7" key="1">
    <citation type="submission" date="2021-09" db="EMBL/GenBank/DDBJ databases">
        <title>A high-quality genome of the endoparasitic fungus Hirsutella rhossiliensis with a comparison of Hirsutella genomes reveals transposable elements contributing to genome size variation.</title>
        <authorList>
            <person name="Lin R."/>
            <person name="Jiao Y."/>
            <person name="Sun X."/>
            <person name="Ling J."/>
            <person name="Xie B."/>
            <person name="Cheng X."/>
        </authorList>
    </citation>
    <scope>NUCLEOTIDE SEQUENCE</scope>
    <source>
        <strain evidence="7">HR02</strain>
    </source>
</reference>
<dbReference type="PANTHER" id="PTHR24409">
    <property type="entry name" value="ZINC FINGER PROTEIN 142"/>
    <property type="match status" value="1"/>
</dbReference>
<evidence type="ECO:0000259" key="6">
    <source>
        <dbReference type="PROSITE" id="PS50157"/>
    </source>
</evidence>
<sequence length="269" mass="30994">MPPNAYFECGTCDKAFPAGLRARDKHCRSTGHSPPNLECDTCHRWFWSERARQQHMDALDHRVFSCSVCSETWPSQDACTEHEHDDHLYCADCDRYFQSDNNLRMHLNSRVHRGLTVLCPFCSRLFSTATGLTHHLETASCPKAPQLNRDELFRIVRSKDPGGIISKNLLEWTSSYEYEVDSGSWNGRGYECFICGRVFGRLSSLEQHLNSPIHQQELYHCPNTSCCMNFKTLAGIINHLESESCRFIKFERVQRSVNNFVSSNRLLSF</sequence>